<dbReference type="AlphaFoldDB" id="A0A6J2WDD0"/>
<evidence type="ECO:0000256" key="2">
    <source>
        <dbReference type="ARBA" id="ARBA00022771"/>
    </source>
</evidence>
<evidence type="ECO:0000313" key="8">
    <source>
        <dbReference type="RefSeq" id="XP_030642323.1"/>
    </source>
</evidence>
<evidence type="ECO:0000259" key="6">
    <source>
        <dbReference type="PROSITE" id="PS50119"/>
    </source>
</evidence>
<dbReference type="GO" id="GO:0061630">
    <property type="term" value="F:ubiquitin protein ligase activity"/>
    <property type="evidence" value="ECO:0007669"/>
    <property type="project" value="TreeGrafter"/>
</dbReference>
<dbReference type="InterPro" id="IPR017907">
    <property type="entry name" value="Znf_RING_CS"/>
</dbReference>
<evidence type="ECO:0000256" key="1">
    <source>
        <dbReference type="ARBA" id="ARBA00022723"/>
    </source>
</evidence>
<dbReference type="FunCoup" id="A0A6J2WDD0">
    <property type="interactions" value="393"/>
</dbReference>
<evidence type="ECO:0000256" key="4">
    <source>
        <dbReference type="PROSITE-ProRule" id="PRU00024"/>
    </source>
</evidence>
<dbReference type="Pfam" id="PF13445">
    <property type="entry name" value="zf-RING_UBOX"/>
    <property type="match status" value="1"/>
</dbReference>
<dbReference type="GO" id="GO:0008270">
    <property type="term" value="F:zinc ion binding"/>
    <property type="evidence" value="ECO:0007669"/>
    <property type="project" value="UniProtKB-KW"/>
</dbReference>
<dbReference type="InterPro" id="IPR001841">
    <property type="entry name" value="Znf_RING"/>
</dbReference>
<dbReference type="Pfam" id="PF00643">
    <property type="entry name" value="zf-B_box"/>
    <property type="match status" value="1"/>
</dbReference>
<evidence type="ECO:0000259" key="5">
    <source>
        <dbReference type="PROSITE" id="PS50089"/>
    </source>
</evidence>
<dbReference type="PANTHER" id="PTHR25462">
    <property type="entry name" value="BONUS, ISOFORM C-RELATED"/>
    <property type="match status" value="1"/>
</dbReference>
<sequence length="408" mass="46395">MELLEEDLTCPICCCLFEDPRVLPCSHTFCKRCLEGILDGNRSPAWRPPFKCPTCRKDTQHNGIGSLQINYSLRGIVEKYNRIRVLPKMSLCRAHSGQPLNIFCATDLKLICGFCATTGDHKGHTFCALEEAYEREKEAFEELFRDVENWRSAEVLSCLEALENAKKKALQLVSRDVDRVTEYFDKLLRTLDHKKSEILSDFEALKLAVMQKFDPEIGLLRAVLDEQRCALAIGESFRALSDPLLFLQQMQDFREKVRVIRETQVPSSRRVDTELGPGLVRSFDVKEWDRVRLGDIDTLCAPHESGGIAYHSSTPSGAGPHLSRVLWRLTLLVCVCLITMTLFFPDCVALGLSEYVASLGRVSFPGPRQWLHWLGDCWYEISDLSLHVTDLCRNCILNLINTMVDFIS</sequence>
<dbReference type="GeneID" id="115822562"/>
<dbReference type="InterPro" id="IPR027370">
    <property type="entry name" value="Znf-RING_euk"/>
</dbReference>
<dbReference type="InterPro" id="IPR047153">
    <property type="entry name" value="TRIM45/56/19-like"/>
</dbReference>
<dbReference type="Gene3D" id="3.30.40.10">
    <property type="entry name" value="Zinc/RING finger domain, C3HC4 (zinc finger)"/>
    <property type="match status" value="1"/>
</dbReference>
<dbReference type="PROSITE" id="PS50119">
    <property type="entry name" value="ZF_BBOX"/>
    <property type="match status" value="1"/>
</dbReference>
<accession>A0A6J2WDD0</accession>
<dbReference type="Gene3D" id="3.30.160.60">
    <property type="entry name" value="Classic Zinc Finger"/>
    <property type="match status" value="1"/>
</dbReference>
<dbReference type="InParanoid" id="A0A6J2WDD0"/>
<dbReference type="Proteomes" id="UP000504632">
    <property type="component" value="Chromosome 10"/>
</dbReference>
<dbReference type="OrthoDB" id="6105938at2759"/>
<dbReference type="SMART" id="SM00336">
    <property type="entry name" value="BBOX"/>
    <property type="match status" value="1"/>
</dbReference>
<dbReference type="CTD" id="10206"/>
<evidence type="ECO:0000313" key="7">
    <source>
        <dbReference type="Proteomes" id="UP000504632"/>
    </source>
</evidence>
<proteinExistence type="predicted"/>
<organism evidence="7 8">
    <name type="scientific">Chanos chanos</name>
    <name type="common">Milkfish</name>
    <name type="synonym">Mugil chanos</name>
    <dbReference type="NCBI Taxonomy" id="29144"/>
    <lineage>
        <taxon>Eukaryota</taxon>
        <taxon>Metazoa</taxon>
        <taxon>Chordata</taxon>
        <taxon>Craniata</taxon>
        <taxon>Vertebrata</taxon>
        <taxon>Euteleostomi</taxon>
        <taxon>Actinopterygii</taxon>
        <taxon>Neopterygii</taxon>
        <taxon>Teleostei</taxon>
        <taxon>Ostariophysi</taxon>
        <taxon>Gonorynchiformes</taxon>
        <taxon>Chanidae</taxon>
        <taxon>Chanos</taxon>
    </lineage>
</organism>
<dbReference type="InterPro" id="IPR000315">
    <property type="entry name" value="Znf_B-box"/>
</dbReference>
<evidence type="ECO:0000256" key="3">
    <source>
        <dbReference type="ARBA" id="ARBA00022833"/>
    </source>
</evidence>
<dbReference type="SUPFAM" id="SSF57845">
    <property type="entry name" value="B-box zinc-binding domain"/>
    <property type="match status" value="1"/>
</dbReference>
<keyword evidence="7" id="KW-1185">Reference proteome</keyword>
<gene>
    <name evidence="8" type="primary">trim13</name>
</gene>
<dbReference type="PROSITE" id="PS00518">
    <property type="entry name" value="ZF_RING_1"/>
    <property type="match status" value="1"/>
</dbReference>
<keyword evidence="1" id="KW-0479">Metal-binding</keyword>
<reference evidence="8" key="1">
    <citation type="submission" date="2025-08" db="UniProtKB">
        <authorList>
            <consortium name="RefSeq"/>
        </authorList>
    </citation>
    <scope>IDENTIFICATION</scope>
</reference>
<keyword evidence="3" id="KW-0862">Zinc</keyword>
<dbReference type="SMART" id="SM00184">
    <property type="entry name" value="RING"/>
    <property type="match status" value="1"/>
</dbReference>
<dbReference type="GO" id="GO:0006513">
    <property type="term" value="P:protein monoubiquitination"/>
    <property type="evidence" value="ECO:0007669"/>
    <property type="project" value="TreeGrafter"/>
</dbReference>
<keyword evidence="2 4" id="KW-0863">Zinc-finger</keyword>
<dbReference type="PANTHER" id="PTHR25462:SF229">
    <property type="entry name" value="TRANSCRIPTION INTERMEDIARY FACTOR 1-BETA"/>
    <property type="match status" value="1"/>
</dbReference>
<dbReference type="PROSITE" id="PS50089">
    <property type="entry name" value="ZF_RING_2"/>
    <property type="match status" value="1"/>
</dbReference>
<name>A0A6J2WDD0_CHACN</name>
<protein>
    <submittedName>
        <fullName evidence="8">Tripartite motif-containing 13</fullName>
    </submittedName>
</protein>
<dbReference type="SUPFAM" id="SSF57850">
    <property type="entry name" value="RING/U-box"/>
    <property type="match status" value="1"/>
</dbReference>
<dbReference type="InterPro" id="IPR013083">
    <property type="entry name" value="Znf_RING/FYVE/PHD"/>
</dbReference>
<dbReference type="RefSeq" id="XP_030642323.1">
    <property type="nucleotide sequence ID" value="XM_030786463.1"/>
</dbReference>
<feature type="domain" description="RING-type" evidence="5">
    <location>
        <begin position="10"/>
        <end position="56"/>
    </location>
</feature>
<feature type="domain" description="B box-type" evidence="6">
    <location>
        <begin position="87"/>
        <end position="129"/>
    </location>
</feature>